<dbReference type="PANTHER" id="PTHR10434:SF66">
    <property type="entry name" value="PHOSPHOLIPID_GLYCEROL ACYLTRANSFERASE DOMAIN-CONTAINING PROTEIN"/>
    <property type="match status" value="1"/>
</dbReference>
<dbReference type="Pfam" id="PF01553">
    <property type="entry name" value="Acyltransferase"/>
    <property type="match status" value="1"/>
</dbReference>
<dbReference type="CDD" id="cd07989">
    <property type="entry name" value="LPLAT_AGPAT-like"/>
    <property type="match status" value="1"/>
</dbReference>
<name>A0ABN1F9Z2_9PROT</name>
<proteinExistence type="predicted"/>
<sequence length="273" mass="30158">MVNRRNAMIRAEAESALPPRRAGSLYYTTAFYAAVAVFGVSCLLWSLPASLLHRVLPRRIGEPLGQSGISAGFRWALWVMRALGVLRVDLSPLDALRDERSLVVASNHPTMMDAVLLISRLPRVVCITKASLWDSPFLGGGVRLAGYVRNDAPLPMIRRAAEAVREGRQLMVFPEGSRTARPPIDRFTRGFAVMARAAGAPVQTVLIEADSMYLRKGWPLLRRPPDLPLVFRVRLGERFAMGRDPEAFVSGMEAYFRRELRAGSVEEEGSAAA</sequence>
<organism evidence="6 7">
    <name type="scientific">Craurococcus roseus</name>
    <dbReference type="NCBI Taxonomy" id="77585"/>
    <lineage>
        <taxon>Bacteria</taxon>
        <taxon>Pseudomonadati</taxon>
        <taxon>Pseudomonadota</taxon>
        <taxon>Alphaproteobacteria</taxon>
        <taxon>Acetobacterales</taxon>
        <taxon>Acetobacteraceae</taxon>
        <taxon>Craurococcus</taxon>
    </lineage>
</organism>
<keyword evidence="7" id="KW-1185">Reference proteome</keyword>
<dbReference type="SUPFAM" id="SSF69593">
    <property type="entry name" value="Glycerol-3-phosphate (1)-acyltransferase"/>
    <property type="match status" value="1"/>
</dbReference>
<evidence type="ECO:0000256" key="3">
    <source>
        <dbReference type="ARBA" id="ARBA00023315"/>
    </source>
</evidence>
<keyword evidence="4" id="KW-0812">Transmembrane</keyword>
<dbReference type="PANTHER" id="PTHR10434">
    <property type="entry name" value="1-ACYL-SN-GLYCEROL-3-PHOSPHATE ACYLTRANSFERASE"/>
    <property type="match status" value="1"/>
</dbReference>
<dbReference type="SMART" id="SM00563">
    <property type="entry name" value="PlsC"/>
    <property type="match status" value="1"/>
</dbReference>
<evidence type="ECO:0000313" key="7">
    <source>
        <dbReference type="Proteomes" id="UP001501588"/>
    </source>
</evidence>
<protein>
    <recommendedName>
        <fullName evidence="5">Phospholipid/glycerol acyltransferase domain-containing protein</fullName>
    </recommendedName>
</protein>
<evidence type="ECO:0000259" key="5">
    <source>
        <dbReference type="SMART" id="SM00563"/>
    </source>
</evidence>
<gene>
    <name evidence="6" type="ORF">GCM10009416_25560</name>
</gene>
<dbReference type="EMBL" id="BAAAFZ010000034">
    <property type="protein sequence ID" value="GAA0586112.1"/>
    <property type="molecule type" value="Genomic_DNA"/>
</dbReference>
<evidence type="ECO:0000256" key="1">
    <source>
        <dbReference type="ARBA" id="ARBA00005189"/>
    </source>
</evidence>
<comment type="pathway">
    <text evidence="1">Lipid metabolism.</text>
</comment>
<evidence type="ECO:0000256" key="4">
    <source>
        <dbReference type="SAM" id="Phobius"/>
    </source>
</evidence>
<keyword evidence="2" id="KW-0808">Transferase</keyword>
<accession>A0ABN1F9Z2</accession>
<evidence type="ECO:0000313" key="6">
    <source>
        <dbReference type="EMBL" id="GAA0586112.1"/>
    </source>
</evidence>
<feature type="domain" description="Phospholipid/glycerol acyltransferase" evidence="5">
    <location>
        <begin position="102"/>
        <end position="210"/>
    </location>
</feature>
<keyword evidence="4" id="KW-0472">Membrane</keyword>
<keyword evidence="4" id="KW-1133">Transmembrane helix</keyword>
<feature type="transmembrane region" description="Helical" evidence="4">
    <location>
        <begin position="25"/>
        <end position="47"/>
    </location>
</feature>
<keyword evidence="3" id="KW-0012">Acyltransferase</keyword>
<comment type="caution">
    <text evidence="6">The sequence shown here is derived from an EMBL/GenBank/DDBJ whole genome shotgun (WGS) entry which is preliminary data.</text>
</comment>
<dbReference type="Proteomes" id="UP001501588">
    <property type="component" value="Unassembled WGS sequence"/>
</dbReference>
<evidence type="ECO:0000256" key="2">
    <source>
        <dbReference type="ARBA" id="ARBA00022679"/>
    </source>
</evidence>
<reference evidence="6 7" key="1">
    <citation type="journal article" date="2019" name="Int. J. Syst. Evol. Microbiol.">
        <title>The Global Catalogue of Microorganisms (GCM) 10K type strain sequencing project: providing services to taxonomists for standard genome sequencing and annotation.</title>
        <authorList>
            <consortium name="The Broad Institute Genomics Platform"/>
            <consortium name="The Broad Institute Genome Sequencing Center for Infectious Disease"/>
            <person name="Wu L."/>
            <person name="Ma J."/>
        </authorList>
    </citation>
    <scope>NUCLEOTIDE SEQUENCE [LARGE SCALE GENOMIC DNA]</scope>
    <source>
        <strain evidence="6 7">JCM 9933</strain>
    </source>
</reference>
<dbReference type="InterPro" id="IPR002123">
    <property type="entry name" value="Plipid/glycerol_acylTrfase"/>
</dbReference>